<organism evidence="2 3">
    <name type="scientific">Komagataeibacter europaeus</name>
    <name type="common">Gluconacetobacter europaeus</name>
    <dbReference type="NCBI Taxonomy" id="33995"/>
    <lineage>
        <taxon>Bacteria</taxon>
        <taxon>Pseudomonadati</taxon>
        <taxon>Pseudomonadota</taxon>
        <taxon>Alphaproteobacteria</taxon>
        <taxon>Acetobacterales</taxon>
        <taxon>Acetobacteraceae</taxon>
        <taxon>Komagataeibacter</taxon>
    </lineage>
</organism>
<evidence type="ECO:0000256" key="1">
    <source>
        <dbReference type="SAM" id="MobiDB-lite"/>
    </source>
</evidence>
<sequence length="75" mass="8005">MGASQKPAQPGQPMPSDRTQPTATPDTPGHFPRNGTPMPQPPRAAPPRPPDAAPETILRGPTPPAPRPRKSLFRK</sequence>
<comment type="caution">
    <text evidence="2">The sequence shown here is derived from an EMBL/GenBank/DDBJ whole genome shotgun (WGS) entry which is preliminary data.</text>
</comment>
<feature type="compositionally biased region" description="Pro residues" evidence="1">
    <location>
        <begin position="38"/>
        <end position="52"/>
    </location>
</feature>
<dbReference type="PATRIC" id="fig|33995.3.peg.2060"/>
<dbReference type="EMBL" id="LHUQ01000008">
    <property type="protein sequence ID" value="KON64645.1"/>
    <property type="molecule type" value="Genomic_DNA"/>
</dbReference>
<gene>
    <name evidence="2" type="ORF">KOEU_18600</name>
</gene>
<proteinExistence type="predicted"/>
<dbReference type="AlphaFoldDB" id="A0A0M0EHD9"/>
<dbReference type="Proteomes" id="UP000037566">
    <property type="component" value="Unassembled WGS sequence"/>
</dbReference>
<evidence type="ECO:0000313" key="3">
    <source>
        <dbReference type="Proteomes" id="UP000037566"/>
    </source>
</evidence>
<keyword evidence="3" id="KW-1185">Reference proteome</keyword>
<name>A0A0M0EHD9_KOMEU</name>
<accession>A0A0M0EHD9</accession>
<reference evidence="2" key="1">
    <citation type="submission" date="2015-08" db="EMBL/GenBank/DDBJ databases">
        <title>Draft genome sequence of Komagataeibacter europaeus CECT 8546 a cellulose producer strain from vinegar produced by the traditional method.</title>
        <authorList>
            <person name="Poehlein A."/>
            <person name="Valera M.J."/>
            <person name="Haack F.S."/>
            <person name="Mas A."/>
            <person name="Daniel R."/>
            <person name="Streit W.R."/>
            <person name="Mateo E."/>
        </authorList>
    </citation>
    <scope>NUCLEOTIDE SEQUENCE [LARGE SCALE GENOMIC DNA]</scope>
    <source>
        <strain evidence="2">CECT 8546</strain>
    </source>
</reference>
<feature type="region of interest" description="Disordered" evidence="1">
    <location>
        <begin position="1"/>
        <end position="75"/>
    </location>
</feature>
<protein>
    <submittedName>
        <fullName evidence="2">Uncharacterized protein</fullName>
    </submittedName>
</protein>
<evidence type="ECO:0000313" key="2">
    <source>
        <dbReference type="EMBL" id="KON64645.1"/>
    </source>
</evidence>